<comment type="similarity">
    <text evidence="1">Belongs to the protein kinase superfamily. STE Ser/Thr protein kinase family. STE20 subfamily.</text>
</comment>
<gene>
    <name evidence="4" type="ORF">SEMRO_361_G126600.1</name>
</gene>
<evidence type="ECO:0000313" key="4">
    <source>
        <dbReference type="EMBL" id="CAB9508809.1"/>
    </source>
</evidence>
<dbReference type="InterPro" id="IPR011009">
    <property type="entry name" value="Kinase-like_dom_sf"/>
</dbReference>
<dbReference type="SUPFAM" id="SSF56112">
    <property type="entry name" value="Protein kinase-like (PK-like)"/>
    <property type="match status" value="1"/>
</dbReference>
<keyword evidence="4" id="KW-0808">Transferase</keyword>
<evidence type="ECO:0000259" key="3">
    <source>
        <dbReference type="PROSITE" id="PS50011"/>
    </source>
</evidence>
<dbReference type="Gene3D" id="3.30.200.20">
    <property type="entry name" value="Phosphorylase Kinase, domain 1"/>
    <property type="match status" value="1"/>
</dbReference>
<dbReference type="InterPro" id="IPR047173">
    <property type="entry name" value="STRAD_A/B-like"/>
</dbReference>
<keyword evidence="5" id="KW-1185">Reference proteome</keyword>
<protein>
    <submittedName>
        <fullName evidence="4">Mitogen-activated protein kinase HOG1</fullName>
    </submittedName>
</protein>
<dbReference type="InterPro" id="IPR017441">
    <property type="entry name" value="Protein_kinase_ATP_BS"/>
</dbReference>
<dbReference type="GO" id="GO:0043539">
    <property type="term" value="F:protein serine/threonine kinase activator activity"/>
    <property type="evidence" value="ECO:0007669"/>
    <property type="project" value="InterPro"/>
</dbReference>
<dbReference type="PROSITE" id="PS50011">
    <property type="entry name" value="PROTEIN_KINASE_DOM"/>
    <property type="match status" value="1"/>
</dbReference>
<feature type="binding site" evidence="2">
    <location>
        <position position="44"/>
    </location>
    <ligand>
        <name>ATP</name>
        <dbReference type="ChEBI" id="CHEBI:30616"/>
    </ligand>
</feature>
<dbReference type="PANTHER" id="PTHR48014:SF21">
    <property type="entry name" value="SERINE_THREONINE-PROTEIN KINASE FRAY2"/>
    <property type="match status" value="1"/>
</dbReference>
<dbReference type="SMART" id="SM00220">
    <property type="entry name" value="S_TKc"/>
    <property type="match status" value="1"/>
</dbReference>
<evidence type="ECO:0000256" key="1">
    <source>
        <dbReference type="ARBA" id="ARBA00008874"/>
    </source>
</evidence>
<dbReference type="GO" id="GO:0005524">
    <property type="term" value="F:ATP binding"/>
    <property type="evidence" value="ECO:0007669"/>
    <property type="project" value="UniProtKB-UniRule"/>
</dbReference>
<name>A0A9N8DUJ5_9STRA</name>
<feature type="domain" description="Protein kinase" evidence="3">
    <location>
        <begin position="14"/>
        <end position="297"/>
    </location>
</feature>
<dbReference type="Pfam" id="PF00069">
    <property type="entry name" value="Pkinase"/>
    <property type="match status" value="1"/>
</dbReference>
<comment type="caution">
    <text evidence="4">The sequence shown here is derived from an EMBL/GenBank/DDBJ whole genome shotgun (WGS) entry which is preliminary data.</text>
</comment>
<dbReference type="GO" id="GO:0004672">
    <property type="term" value="F:protein kinase activity"/>
    <property type="evidence" value="ECO:0007669"/>
    <property type="project" value="InterPro"/>
</dbReference>
<evidence type="ECO:0000313" key="5">
    <source>
        <dbReference type="Proteomes" id="UP001153069"/>
    </source>
</evidence>
<dbReference type="Gene3D" id="1.10.510.10">
    <property type="entry name" value="Transferase(Phosphotransferase) domain 1"/>
    <property type="match status" value="1"/>
</dbReference>
<dbReference type="PROSITE" id="PS00107">
    <property type="entry name" value="PROTEIN_KINASE_ATP"/>
    <property type="match status" value="1"/>
</dbReference>
<dbReference type="PANTHER" id="PTHR48014">
    <property type="entry name" value="SERINE/THREONINE-PROTEIN KINASE FRAY2"/>
    <property type="match status" value="1"/>
</dbReference>
<dbReference type="AlphaFoldDB" id="A0A9N8DUJ5"/>
<accession>A0A9N8DUJ5</accession>
<sequence>MSGPSEWPTDASHYALIGKIGQGAFASVWGARTKEESSRDCAVKVLNLDHVDSNLAEIRLEVQAMRLSSHPNVLACHTAFVQKTDLWLVTQIMRKGSSLHSLQSARRRYRDENKGCRMEDHILYIFHETLLGLKYIHDNGQIHRDIKAGNILLDGNGDVRIADFGVSGWLEQAGSKQDRAKTFVGTPCWMAPEVMEQIHGYDYRADIWSLGITALELAKGYAPYAKYPPMKVLILTIQEDPPNLDSYDEEDEGDDALDQLVVDEEWSSSFRSLVDTCLQKNPARRPTTQELLQSKHLNSLNDEAKRDKRREAIRKEVCDLVQDVGTESAESNSANQLPGNTPVSIVLSQQDESRPQGTTWVFADGSQVLASSTNNAATVDDVMNDLDQFGMQTGGEHYARGAEGEEAIDINEECRVKEDDGEEDDLNKFMDDFELNTGGENFKRL</sequence>
<reference evidence="4" key="1">
    <citation type="submission" date="2020-06" db="EMBL/GenBank/DDBJ databases">
        <authorList>
            <consortium name="Plant Systems Biology data submission"/>
        </authorList>
    </citation>
    <scope>NUCLEOTIDE SEQUENCE</scope>
    <source>
        <strain evidence="4">D6</strain>
    </source>
</reference>
<dbReference type="InterPro" id="IPR000719">
    <property type="entry name" value="Prot_kinase_dom"/>
</dbReference>
<dbReference type="Proteomes" id="UP001153069">
    <property type="component" value="Unassembled WGS sequence"/>
</dbReference>
<keyword evidence="2" id="KW-0067">ATP-binding</keyword>
<organism evidence="4 5">
    <name type="scientific">Seminavis robusta</name>
    <dbReference type="NCBI Taxonomy" id="568900"/>
    <lineage>
        <taxon>Eukaryota</taxon>
        <taxon>Sar</taxon>
        <taxon>Stramenopiles</taxon>
        <taxon>Ochrophyta</taxon>
        <taxon>Bacillariophyta</taxon>
        <taxon>Bacillariophyceae</taxon>
        <taxon>Bacillariophycidae</taxon>
        <taxon>Naviculales</taxon>
        <taxon>Naviculaceae</taxon>
        <taxon>Seminavis</taxon>
    </lineage>
</organism>
<keyword evidence="4" id="KW-0418">Kinase</keyword>
<evidence type="ECO:0000256" key="2">
    <source>
        <dbReference type="PROSITE-ProRule" id="PRU10141"/>
    </source>
</evidence>
<dbReference type="OrthoDB" id="8693905at2759"/>
<proteinExistence type="inferred from homology"/>
<keyword evidence="2" id="KW-0547">Nucleotide-binding</keyword>
<dbReference type="EMBL" id="CAICTM010000360">
    <property type="protein sequence ID" value="CAB9508809.1"/>
    <property type="molecule type" value="Genomic_DNA"/>
</dbReference>